<proteinExistence type="predicted"/>
<dbReference type="EMBL" id="JAPZBU010000008">
    <property type="protein sequence ID" value="KAJ5391781.1"/>
    <property type="molecule type" value="Genomic_DNA"/>
</dbReference>
<dbReference type="Proteomes" id="UP001147747">
    <property type="component" value="Unassembled WGS sequence"/>
</dbReference>
<feature type="compositionally biased region" description="Polar residues" evidence="1">
    <location>
        <begin position="38"/>
        <end position="52"/>
    </location>
</feature>
<reference evidence="2" key="2">
    <citation type="journal article" date="2023" name="IMA Fungus">
        <title>Comparative genomic study of the Penicillium genus elucidates a diverse pangenome and 15 lateral gene transfer events.</title>
        <authorList>
            <person name="Petersen C."/>
            <person name="Sorensen T."/>
            <person name="Nielsen M.R."/>
            <person name="Sondergaard T.E."/>
            <person name="Sorensen J.L."/>
            <person name="Fitzpatrick D.A."/>
            <person name="Frisvad J.C."/>
            <person name="Nielsen K.L."/>
        </authorList>
    </citation>
    <scope>NUCLEOTIDE SEQUENCE</scope>
    <source>
        <strain evidence="2">IBT 29677</strain>
    </source>
</reference>
<dbReference type="PANTHER" id="PTHR28630">
    <property type="match status" value="1"/>
</dbReference>
<evidence type="ECO:0000313" key="2">
    <source>
        <dbReference type="EMBL" id="KAJ5391781.1"/>
    </source>
</evidence>
<feature type="region of interest" description="Disordered" evidence="1">
    <location>
        <begin position="1"/>
        <end position="52"/>
    </location>
</feature>
<dbReference type="Pfam" id="PF13911">
    <property type="entry name" value="AhpC-TSA_2"/>
    <property type="match status" value="1"/>
</dbReference>
<keyword evidence="3" id="KW-1185">Reference proteome</keyword>
<dbReference type="CDD" id="cd02970">
    <property type="entry name" value="PRX_like2"/>
    <property type="match status" value="1"/>
</dbReference>
<comment type="caution">
    <text evidence="2">The sequence shown here is derived from an EMBL/GenBank/DDBJ whole genome shotgun (WGS) entry which is preliminary data.</text>
</comment>
<sequence length="259" mass="28436">MADAKETTAIPVPPPVNDGEPGTLATPPVHDDAKDTETNSSGPQATEELPTSETCRKIEDYQVLDREGKKHSFKSLYDGPNSADRVVVIFIRHFFCGSCQEYLIALSKAIQPEDLLKLPISTSIAIVGCGDPGLIDFYATQTGCQFPIYADPSQKLYKDLGMVSNLAMGPQPEYIRKSMLRIIGESIVQGLKQIPSGLAHKGGPSSQNGGELIYESTGEGQPKQMTWCHRMTTTRDHIEVDELTKVLDPSQKYLQKPRE</sequence>
<evidence type="ECO:0000313" key="3">
    <source>
        <dbReference type="Proteomes" id="UP001147747"/>
    </source>
</evidence>
<protein>
    <recommendedName>
        <fullName evidence="4">Thioredoxin domain-containing protein</fullName>
    </recommendedName>
</protein>
<dbReference type="OrthoDB" id="40334at2759"/>
<dbReference type="InterPro" id="IPR032801">
    <property type="entry name" value="PXL2A/B/C"/>
</dbReference>
<dbReference type="RefSeq" id="XP_056487459.1">
    <property type="nucleotide sequence ID" value="XM_056631908.1"/>
</dbReference>
<dbReference type="InterPro" id="IPR036249">
    <property type="entry name" value="Thioredoxin-like_sf"/>
</dbReference>
<accession>A0A9W9VYT5</accession>
<dbReference type="PANTHER" id="PTHR28630:SF3">
    <property type="entry name" value="PEROXIREDOXIN-LIKE 2C"/>
    <property type="match status" value="1"/>
</dbReference>
<evidence type="ECO:0000256" key="1">
    <source>
        <dbReference type="SAM" id="MobiDB-lite"/>
    </source>
</evidence>
<dbReference type="SUPFAM" id="SSF52833">
    <property type="entry name" value="Thioredoxin-like"/>
    <property type="match status" value="1"/>
</dbReference>
<gene>
    <name evidence="2" type="ORF">N7509_007271</name>
</gene>
<feature type="region of interest" description="Disordered" evidence="1">
    <location>
        <begin position="198"/>
        <end position="220"/>
    </location>
</feature>
<dbReference type="AlphaFoldDB" id="A0A9W9VYT5"/>
<reference evidence="2" key="1">
    <citation type="submission" date="2022-12" db="EMBL/GenBank/DDBJ databases">
        <authorList>
            <person name="Petersen C."/>
        </authorList>
    </citation>
    <scope>NUCLEOTIDE SEQUENCE</scope>
    <source>
        <strain evidence="2">IBT 29677</strain>
    </source>
</reference>
<evidence type="ECO:0008006" key="4">
    <source>
        <dbReference type="Google" id="ProtNLM"/>
    </source>
</evidence>
<dbReference type="GeneID" id="81370888"/>
<organism evidence="2 3">
    <name type="scientific">Penicillium cosmopolitanum</name>
    <dbReference type="NCBI Taxonomy" id="1131564"/>
    <lineage>
        <taxon>Eukaryota</taxon>
        <taxon>Fungi</taxon>
        <taxon>Dikarya</taxon>
        <taxon>Ascomycota</taxon>
        <taxon>Pezizomycotina</taxon>
        <taxon>Eurotiomycetes</taxon>
        <taxon>Eurotiomycetidae</taxon>
        <taxon>Eurotiales</taxon>
        <taxon>Aspergillaceae</taxon>
        <taxon>Penicillium</taxon>
    </lineage>
</organism>
<name>A0A9W9VYT5_9EURO</name>
<dbReference type="Gene3D" id="3.40.30.10">
    <property type="entry name" value="Glutaredoxin"/>
    <property type="match status" value="1"/>
</dbReference>
<dbReference type="FunFam" id="3.40.30.10:FF:000404">
    <property type="entry name" value="WGS project CABT00000000 data, contig 2.14"/>
    <property type="match status" value="1"/>
</dbReference>